<dbReference type="AlphaFoldDB" id="A0AB34FLT8"/>
<evidence type="ECO:0000313" key="3">
    <source>
        <dbReference type="Proteomes" id="UP001163105"/>
    </source>
</evidence>
<keyword evidence="1" id="KW-0732">Signal</keyword>
<protein>
    <submittedName>
        <fullName evidence="2">Maltose permease MAL31</fullName>
    </submittedName>
</protein>
<evidence type="ECO:0000313" key="2">
    <source>
        <dbReference type="EMBL" id="KAJ6440097.1"/>
    </source>
</evidence>
<sequence>MKAVAVILASLAAIATATPTGSNVVCTPATYTCSKNPNTGKPGWSVCNTSGQWVVSSPAPMSGPRLVSSHGPQDIPERRLTSHQFAGDCPPKTVCKFLQSNGSPYCVPPNFQIP</sequence>
<feature type="chain" id="PRO_5044279074" evidence="1">
    <location>
        <begin position="18"/>
        <end position="114"/>
    </location>
</feature>
<reference evidence="2" key="1">
    <citation type="submission" date="2023-01" db="EMBL/GenBank/DDBJ databases">
        <title>The growth and conidiation of Purpureocillium lavendulum are regulated by nitrogen source and histone H3K14 acetylation.</title>
        <authorList>
            <person name="Tang P."/>
            <person name="Han J."/>
            <person name="Zhang C."/>
            <person name="Tang P."/>
            <person name="Qi F."/>
            <person name="Zhang K."/>
            <person name="Liang L."/>
        </authorList>
    </citation>
    <scope>NUCLEOTIDE SEQUENCE</scope>
    <source>
        <strain evidence="2">YMF1.00683</strain>
    </source>
</reference>
<feature type="signal peptide" evidence="1">
    <location>
        <begin position="1"/>
        <end position="17"/>
    </location>
</feature>
<dbReference type="Proteomes" id="UP001163105">
    <property type="component" value="Unassembled WGS sequence"/>
</dbReference>
<accession>A0AB34FLT8</accession>
<name>A0AB34FLT8_9HYPO</name>
<organism evidence="2 3">
    <name type="scientific">Purpureocillium lavendulum</name>
    <dbReference type="NCBI Taxonomy" id="1247861"/>
    <lineage>
        <taxon>Eukaryota</taxon>
        <taxon>Fungi</taxon>
        <taxon>Dikarya</taxon>
        <taxon>Ascomycota</taxon>
        <taxon>Pezizomycotina</taxon>
        <taxon>Sordariomycetes</taxon>
        <taxon>Hypocreomycetidae</taxon>
        <taxon>Hypocreales</taxon>
        <taxon>Ophiocordycipitaceae</taxon>
        <taxon>Purpureocillium</taxon>
    </lineage>
</organism>
<evidence type="ECO:0000256" key="1">
    <source>
        <dbReference type="SAM" id="SignalP"/>
    </source>
</evidence>
<comment type="caution">
    <text evidence="2">The sequence shown here is derived from an EMBL/GenBank/DDBJ whole genome shotgun (WGS) entry which is preliminary data.</text>
</comment>
<keyword evidence="3" id="KW-1185">Reference proteome</keyword>
<dbReference type="EMBL" id="JAQHRD010000006">
    <property type="protein sequence ID" value="KAJ6440097.1"/>
    <property type="molecule type" value="Genomic_DNA"/>
</dbReference>
<gene>
    <name evidence="2" type="ORF">O9K51_07988</name>
</gene>
<proteinExistence type="predicted"/>